<accession>A0A8S1AH32</accession>
<comment type="caution">
    <text evidence="2">The sequence shown here is derived from an EMBL/GenBank/DDBJ whole genome shotgun (WGS) entry which is preliminary data.</text>
</comment>
<sequence length="281" mass="30921">MRLSDCDACIQSKMTRVTSPPQRTTLRTTEHLEIVHSDVCGPINFLPSSITDRPEPIVDDKGLINEHDDDTTGLSNVSIPNANQDPVEFRMSSPSMLSINFEQNTTEPRNLLSLYLGATSLATMKDLSECKNTPFLSVKDFCEPTSSSSTRNDLTEPLHTLSQTAPDSIPNSESGSSTLDVMPTGPRNNKKGGRKAGRSIIATDTLEKNALAEHKNKKKIDTVKKVTKNLFKGKENSCKRRKRNVTPVEASDDENKEFQPSGSSSDKDDIVLKDDFPALKP</sequence>
<dbReference type="OrthoDB" id="413361at2759"/>
<organism evidence="2 3">
    <name type="scientific">Arctia plantaginis</name>
    <name type="common">Wood tiger moth</name>
    <name type="synonym">Phalaena plantaginis</name>
    <dbReference type="NCBI Taxonomy" id="874455"/>
    <lineage>
        <taxon>Eukaryota</taxon>
        <taxon>Metazoa</taxon>
        <taxon>Ecdysozoa</taxon>
        <taxon>Arthropoda</taxon>
        <taxon>Hexapoda</taxon>
        <taxon>Insecta</taxon>
        <taxon>Pterygota</taxon>
        <taxon>Neoptera</taxon>
        <taxon>Endopterygota</taxon>
        <taxon>Lepidoptera</taxon>
        <taxon>Glossata</taxon>
        <taxon>Ditrysia</taxon>
        <taxon>Noctuoidea</taxon>
        <taxon>Erebidae</taxon>
        <taxon>Arctiinae</taxon>
        <taxon>Arctia</taxon>
    </lineage>
</organism>
<dbReference type="AlphaFoldDB" id="A0A8S1AH32"/>
<proteinExistence type="predicted"/>
<keyword evidence="3" id="KW-1185">Reference proteome</keyword>
<dbReference type="EMBL" id="CADEBC010000522">
    <property type="protein sequence ID" value="CAB3244640.1"/>
    <property type="molecule type" value="Genomic_DNA"/>
</dbReference>
<feature type="compositionally biased region" description="Basic and acidic residues" evidence="1">
    <location>
        <begin position="265"/>
        <end position="281"/>
    </location>
</feature>
<name>A0A8S1AH32_ARCPL</name>
<feature type="compositionally biased region" description="Basic residues" evidence="1">
    <location>
        <begin position="188"/>
        <end position="197"/>
    </location>
</feature>
<gene>
    <name evidence="2" type="ORF">APLA_LOCUS10044</name>
</gene>
<dbReference type="Proteomes" id="UP000494106">
    <property type="component" value="Unassembled WGS sequence"/>
</dbReference>
<feature type="compositionally biased region" description="Polar residues" evidence="1">
    <location>
        <begin position="160"/>
        <end position="179"/>
    </location>
</feature>
<reference evidence="2 3" key="1">
    <citation type="submission" date="2020-04" db="EMBL/GenBank/DDBJ databases">
        <authorList>
            <person name="Wallbank WR R."/>
            <person name="Pardo Diaz C."/>
            <person name="Kozak K."/>
            <person name="Martin S."/>
            <person name="Jiggins C."/>
            <person name="Moest M."/>
            <person name="Warren A I."/>
            <person name="Byers J.R.P. K."/>
            <person name="Montejo-Kovacevich G."/>
            <person name="Yen C E."/>
        </authorList>
    </citation>
    <scope>NUCLEOTIDE SEQUENCE [LARGE SCALE GENOMIC DNA]</scope>
</reference>
<evidence type="ECO:0000256" key="1">
    <source>
        <dbReference type="SAM" id="MobiDB-lite"/>
    </source>
</evidence>
<evidence type="ECO:0000313" key="2">
    <source>
        <dbReference type="EMBL" id="CAB3244640.1"/>
    </source>
</evidence>
<protein>
    <submittedName>
        <fullName evidence="2">Uncharacterized protein</fullName>
    </submittedName>
</protein>
<feature type="region of interest" description="Disordered" evidence="1">
    <location>
        <begin position="142"/>
        <end position="201"/>
    </location>
</feature>
<feature type="region of interest" description="Disordered" evidence="1">
    <location>
        <begin position="234"/>
        <end position="281"/>
    </location>
</feature>
<evidence type="ECO:0000313" key="3">
    <source>
        <dbReference type="Proteomes" id="UP000494106"/>
    </source>
</evidence>